<comment type="caution">
    <text evidence="2">The sequence shown here is derived from an EMBL/GenBank/DDBJ whole genome shotgun (WGS) entry which is preliminary data.</text>
</comment>
<accession>A0A4V4HAB1</accession>
<evidence type="ECO:0000256" key="1">
    <source>
        <dbReference type="SAM" id="MobiDB-lite"/>
    </source>
</evidence>
<reference evidence="2 3" key="1">
    <citation type="journal article" date="2019" name="Nat. Plants">
        <title>Genome sequencing of Musa balbisiana reveals subgenome evolution and function divergence in polyploid bananas.</title>
        <authorList>
            <person name="Yao X."/>
        </authorList>
    </citation>
    <scope>NUCLEOTIDE SEQUENCE [LARGE SCALE GENOMIC DNA]</scope>
    <source>
        <strain evidence="3">cv. DH-PKW</strain>
        <tissue evidence="2">Leaves</tissue>
    </source>
</reference>
<feature type="region of interest" description="Disordered" evidence="1">
    <location>
        <begin position="1"/>
        <end position="76"/>
    </location>
</feature>
<dbReference type="AlphaFoldDB" id="A0A4V4HAB1"/>
<feature type="compositionally biased region" description="Low complexity" evidence="1">
    <location>
        <begin position="41"/>
        <end position="56"/>
    </location>
</feature>
<sequence length="131" mass="14796">MTELPPHPFAPLSSHYIDDDDDDLIKKRRKPPPPKSPRSRPPATFSSSSSSLPAPAGRHRLMLGPREESVHTFRPKNLDARGGWQWRQHGVEARGARSRWRPRWGSPPLRSRGCGLECLVPVRSRLLVAVK</sequence>
<gene>
    <name evidence="2" type="ORF">C4D60_Mb04t37590</name>
</gene>
<name>A0A4V4HAB1_MUSBA</name>
<evidence type="ECO:0000313" key="2">
    <source>
        <dbReference type="EMBL" id="THU74835.1"/>
    </source>
</evidence>
<protein>
    <submittedName>
        <fullName evidence="2">Uncharacterized protein</fullName>
    </submittedName>
</protein>
<proteinExistence type="predicted"/>
<keyword evidence="3" id="KW-1185">Reference proteome</keyword>
<feature type="compositionally biased region" description="Basic and acidic residues" evidence="1">
    <location>
        <begin position="65"/>
        <end position="76"/>
    </location>
</feature>
<dbReference type="EMBL" id="PYDT01000001">
    <property type="protein sequence ID" value="THU74835.1"/>
    <property type="molecule type" value="Genomic_DNA"/>
</dbReference>
<organism evidence="2 3">
    <name type="scientific">Musa balbisiana</name>
    <name type="common">Banana</name>
    <dbReference type="NCBI Taxonomy" id="52838"/>
    <lineage>
        <taxon>Eukaryota</taxon>
        <taxon>Viridiplantae</taxon>
        <taxon>Streptophyta</taxon>
        <taxon>Embryophyta</taxon>
        <taxon>Tracheophyta</taxon>
        <taxon>Spermatophyta</taxon>
        <taxon>Magnoliopsida</taxon>
        <taxon>Liliopsida</taxon>
        <taxon>Zingiberales</taxon>
        <taxon>Musaceae</taxon>
        <taxon>Musa</taxon>
    </lineage>
</organism>
<dbReference type="Proteomes" id="UP000317650">
    <property type="component" value="Chromosome 4"/>
</dbReference>
<evidence type="ECO:0000313" key="3">
    <source>
        <dbReference type="Proteomes" id="UP000317650"/>
    </source>
</evidence>